<dbReference type="Gene3D" id="3.40.50.1820">
    <property type="entry name" value="alpha/beta hydrolase"/>
    <property type="match status" value="1"/>
</dbReference>
<dbReference type="PANTHER" id="PTHR12277:SF81">
    <property type="entry name" value="PROTEIN ABHD13"/>
    <property type="match status" value="1"/>
</dbReference>
<evidence type="ECO:0000256" key="1">
    <source>
        <dbReference type="SAM" id="Phobius"/>
    </source>
</evidence>
<organism evidence="2">
    <name type="scientific">viral metagenome</name>
    <dbReference type="NCBI Taxonomy" id="1070528"/>
    <lineage>
        <taxon>unclassified sequences</taxon>
        <taxon>metagenomes</taxon>
        <taxon>organismal metagenomes</taxon>
    </lineage>
</organism>
<protein>
    <submittedName>
        <fullName evidence="2">Uncharacterized protein</fullName>
    </submittedName>
</protein>
<keyword evidence="1" id="KW-0472">Membrane</keyword>
<proteinExistence type="predicted"/>
<dbReference type="SUPFAM" id="SSF53474">
    <property type="entry name" value="alpha/beta-Hydrolases"/>
    <property type="match status" value="1"/>
</dbReference>
<dbReference type="InterPro" id="IPR029058">
    <property type="entry name" value="AB_hydrolase_fold"/>
</dbReference>
<name>A0A6C0E9U4_9ZZZZ</name>
<keyword evidence="1" id="KW-1133">Transmembrane helix</keyword>
<dbReference type="EMBL" id="MN739757">
    <property type="protein sequence ID" value="QHT25163.1"/>
    <property type="molecule type" value="Genomic_DNA"/>
</dbReference>
<dbReference type="PANTHER" id="PTHR12277">
    <property type="entry name" value="ALPHA/BETA HYDROLASE DOMAIN-CONTAINING PROTEIN"/>
    <property type="match status" value="1"/>
</dbReference>
<dbReference type="AlphaFoldDB" id="A0A6C0E9U4"/>
<evidence type="ECO:0000313" key="2">
    <source>
        <dbReference type="EMBL" id="QHT25163.1"/>
    </source>
</evidence>
<sequence length="290" mass="33379">MSFVKLNINNFGLILMLILIVFLVAYMLLVWIKSKIYFQPDRTQCLVSLLNDVGVDLSNFEDVKIYKKNSDNEFIHGWLLKNEKKIKKRIIIVSHGNAGCVLDRYNLIRELGRNFDADIFCYDYSGFGSTTNKYWVLTEKTLQSDCKTVIRHFIDTGYDKDNIILYGESIGVPITCYCAMKMGINKVILQSGPASISDVARNFVGDSKFILKMISILAWNDFSTKKYLKKLKKNNKDAKVFILHSPKDEIVDYTNAKILEEFGGTLINIDGTHNYTRISYKVWDLINKEI</sequence>
<keyword evidence="1" id="KW-0812">Transmembrane</keyword>
<feature type="transmembrane region" description="Helical" evidence="1">
    <location>
        <begin position="12"/>
        <end position="32"/>
    </location>
</feature>
<reference evidence="2" key="1">
    <citation type="journal article" date="2020" name="Nature">
        <title>Giant virus diversity and host interactions through global metagenomics.</title>
        <authorList>
            <person name="Schulz F."/>
            <person name="Roux S."/>
            <person name="Paez-Espino D."/>
            <person name="Jungbluth S."/>
            <person name="Walsh D.A."/>
            <person name="Denef V.J."/>
            <person name="McMahon K.D."/>
            <person name="Konstantinidis K.T."/>
            <person name="Eloe-Fadrosh E.A."/>
            <person name="Kyrpides N.C."/>
            <person name="Woyke T."/>
        </authorList>
    </citation>
    <scope>NUCLEOTIDE SEQUENCE</scope>
    <source>
        <strain evidence="2">GVMAG-M-3300023179-150</strain>
    </source>
</reference>
<accession>A0A6C0E9U4</accession>